<dbReference type="InterPro" id="IPR003141">
    <property type="entry name" value="Pol/His_phosphatase_N"/>
</dbReference>
<dbReference type="SMART" id="SM00481">
    <property type="entry name" value="POLIIIAc"/>
    <property type="match status" value="1"/>
</dbReference>
<dbReference type="GO" id="GO:0003676">
    <property type="term" value="F:nucleic acid binding"/>
    <property type="evidence" value="ECO:0007669"/>
    <property type="project" value="InterPro"/>
</dbReference>
<dbReference type="Gene3D" id="1.10.10.1600">
    <property type="entry name" value="Bacterial DNA polymerase III alpha subunit, thumb domain"/>
    <property type="match status" value="1"/>
</dbReference>
<dbReference type="Gene3D" id="1.10.150.870">
    <property type="match status" value="1"/>
</dbReference>
<evidence type="ECO:0000256" key="6">
    <source>
        <dbReference type="ARBA" id="ARBA00022705"/>
    </source>
</evidence>
<dbReference type="InterPro" id="IPR004365">
    <property type="entry name" value="NA-bd_OB_tRNA"/>
</dbReference>
<evidence type="ECO:0000256" key="2">
    <source>
        <dbReference type="ARBA" id="ARBA00012417"/>
    </source>
</evidence>
<evidence type="ECO:0000313" key="10">
    <source>
        <dbReference type="EMBL" id="OGY81665.1"/>
    </source>
</evidence>
<proteinExistence type="predicted"/>
<dbReference type="InterPro" id="IPR029460">
    <property type="entry name" value="DNAPol_HHH"/>
</dbReference>
<evidence type="ECO:0000313" key="11">
    <source>
        <dbReference type="Proteomes" id="UP000176952"/>
    </source>
</evidence>
<evidence type="ECO:0000256" key="3">
    <source>
        <dbReference type="ARBA" id="ARBA00019114"/>
    </source>
</evidence>
<dbReference type="Pfam" id="PF01336">
    <property type="entry name" value="tRNA_anti-codon"/>
    <property type="match status" value="1"/>
</dbReference>
<comment type="caution">
    <text evidence="10">The sequence shown here is derived from an EMBL/GenBank/DDBJ whole genome shotgun (WGS) entry which is preliminary data.</text>
</comment>
<reference evidence="10 11" key="1">
    <citation type="journal article" date="2016" name="Nat. Commun.">
        <title>Thousands of microbial genomes shed light on interconnected biogeochemical processes in an aquifer system.</title>
        <authorList>
            <person name="Anantharaman K."/>
            <person name="Brown C.T."/>
            <person name="Hug L.A."/>
            <person name="Sharon I."/>
            <person name="Castelle C.J."/>
            <person name="Probst A.J."/>
            <person name="Thomas B.C."/>
            <person name="Singh A."/>
            <person name="Wilkins M.J."/>
            <person name="Karaoz U."/>
            <person name="Brodie E.L."/>
            <person name="Williams K.H."/>
            <person name="Hubbard S.S."/>
            <person name="Banfield J.F."/>
        </authorList>
    </citation>
    <scope>NUCLEOTIDE SEQUENCE [LARGE SCALE GENOMIC DNA]</scope>
</reference>
<evidence type="ECO:0000256" key="1">
    <source>
        <dbReference type="ARBA" id="ARBA00004496"/>
    </source>
</evidence>
<dbReference type="EC" id="2.7.7.7" evidence="2"/>
<evidence type="ECO:0000256" key="4">
    <source>
        <dbReference type="ARBA" id="ARBA00022679"/>
    </source>
</evidence>
<accession>A0A1G2AY90</accession>
<keyword evidence="5" id="KW-0548">Nucleotidyltransferase</keyword>
<sequence length="1175" mass="131067">MPQNFVHLHTHSDYSLLEGLPKVHQLVAKAKSLGMPALALTDSGVMYGAVEFFQAAKSAGIQPILGMELWVTTLPLSDMAAATAPAYPLVLLAKNDAGYKNLLKLTSIAHLQGWFEHPSVDEKILAAHAHGLIALSHGFRGKVGTVALDAGLAAAAKVAAVFQNIFGKENFYLEVLHHPGLAQQMRVNEMFFQLAAMIGASVVATNDVHYIEYADAEAQDILSCIREKKLFQDTDRPTLLGHDFSFRSAEVMEQVFAAHPEVLENTLKIAKQCQFELALGKIQLPHYELPSGITAQEKLEQLCGQGLRARYSQVTSEISDRLAYELGVIAKTGYASYFLIVQDFINWAKKNGIVVGPGRGSAAGSLVAYLTNITSVDPIKYELLFERFLNPERVSMPDIDTDFDDERRDDVIRYVESQYGKDHVAQIITFGTMAARAALRDVGRVLGFSYSYCDRIAKLVPMFTTLQKAIDVVPELKQMHANDPDCERLLKSARKIEGVARHTSIHACGVVITKHPLTEHTGIQYSTQGDTAVISQYSLHPVEDLGLLKMDFLGLKNLTIIRNTLNIITKTTGAVIDIDRLPLDDKPAYELLQKGQTIGVFQLESAGMRRYLKELKPTEFEDIVAMVALYRPGPMEFIPDYIARKHGWVRVEYIHESLGPLLQKTYGIILYQEQIMQIARQLAGFTFGEADVLRKAVGKKIKELLDQQEQKMVDGMIKNGIPARTAKQLWEFILPFARYGFNRSHAVCYAMIAYQTAYLKAHYPAQFMAALMTSDGDNTDRIAIEVKECRDLGIEVMPPAVNESYSTFTVVKESLASGKPRIRFGLTAIKNLGGSVSRKIIDERKTEGGRFASLQDFLRRIQHKDLNKKSVESLIKSGALDAFGDRSQLLHNLELILQYAKTAQTESNTGQFSLFQQNGARYIPPLKLAAADPLNIFQLLTWEKELLGLYISQHPLAQYADILEERAASLASLARYKNNAPVRVIGLITKVKKIVTKKGEQMLFATLSDHTGETELLVFPKIFQETSYLWTEERFLRIEGKLSIRDVTPQVIVDAAVEIDVQKLLAEPKWNASQDFLRSSSKKVKQKFIPPQRILISLPATVHPTTLLELKRIFSDFPGSCPVEFFIGSSENGRRIHTKMLISSDPGVLSKIADKVGQKSIRVYNGMEYALTAKK</sequence>
<dbReference type="Gene3D" id="3.20.20.140">
    <property type="entry name" value="Metal-dependent hydrolases"/>
    <property type="match status" value="1"/>
</dbReference>
<dbReference type="InterPro" id="IPR004805">
    <property type="entry name" value="DnaE2/DnaE/PolC"/>
</dbReference>
<evidence type="ECO:0000256" key="5">
    <source>
        <dbReference type="ARBA" id="ARBA00022695"/>
    </source>
</evidence>
<dbReference type="InterPro" id="IPR004013">
    <property type="entry name" value="PHP_dom"/>
</dbReference>
<keyword evidence="7" id="KW-0239">DNA-directed DNA polymerase</keyword>
<dbReference type="AlphaFoldDB" id="A0A1G2AY90"/>
<dbReference type="GO" id="GO:0008408">
    <property type="term" value="F:3'-5' exonuclease activity"/>
    <property type="evidence" value="ECO:0007669"/>
    <property type="project" value="InterPro"/>
</dbReference>
<comment type="catalytic activity">
    <reaction evidence="8">
        <text>DNA(n) + a 2'-deoxyribonucleoside 5'-triphosphate = DNA(n+1) + diphosphate</text>
        <dbReference type="Rhea" id="RHEA:22508"/>
        <dbReference type="Rhea" id="RHEA-COMP:17339"/>
        <dbReference type="Rhea" id="RHEA-COMP:17340"/>
        <dbReference type="ChEBI" id="CHEBI:33019"/>
        <dbReference type="ChEBI" id="CHEBI:61560"/>
        <dbReference type="ChEBI" id="CHEBI:173112"/>
        <dbReference type="EC" id="2.7.7.7"/>
    </reaction>
</comment>
<dbReference type="PANTHER" id="PTHR32294:SF0">
    <property type="entry name" value="DNA POLYMERASE III SUBUNIT ALPHA"/>
    <property type="match status" value="1"/>
</dbReference>
<dbReference type="GO" id="GO:0006260">
    <property type="term" value="P:DNA replication"/>
    <property type="evidence" value="ECO:0007669"/>
    <property type="project" value="UniProtKB-KW"/>
</dbReference>
<dbReference type="Pfam" id="PF17657">
    <property type="entry name" value="DNA_pol3_finger"/>
    <property type="match status" value="1"/>
</dbReference>
<dbReference type="CDD" id="cd04485">
    <property type="entry name" value="DnaE_OBF"/>
    <property type="match status" value="1"/>
</dbReference>
<organism evidence="10 11">
    <name type="scientific">Candidatus Kerfeldbacteria bacterium RIFCSPHIGHO2_12_FULL_48_17</name>
    <dbReference type="NCBI Taxonomy" id="1798542"/>
    <lineage>
        <taxon>Bacteria</taxon>
        <taxon>Candidatus Kerfeldiibacteriota</taxon>
    </lineage>
</organism>
<dbReference type="NCBIfam" id="TIGR00594">
    <property type="entry name" value="polc"/>
    <property type="match status" value="1"/>
</dbReference>
<comment type="subcellular location">
    <subcellularLocation>
        <location evidence="1">Cytoplasm</location>
    </subcellularLocation>
</comment>
<dbReference type="GO" id="GO:0005737">
    <property type="term" value="C:cytoplasm"/>
    <property type="evidence" value="ECO:0007669"/>
    <property type="project" value="UniProtKB-SubCell"/>
</dbReference>
<dbReference type="Pfam" id="PF02811">
    <property type="entry name" value="PHP"/>
    <property type="match status" value="1"/>
</dbReference>
<dbReference type="InterPro" id="IPR040982">
    <property type="entry name" value="DNA_pol3_finger"/>
</dbReference>
<evidence type="ECO:0000256" key="7">
    <source>
        <dbReference type="ARBA" id="ARBA00022932"/>
    </source>
</evidence>
<dbReference type="GO" id="GO:0003887">
    <property type="term" value="F:DNA-directed DNA polymerase activity"/>
    <property type="evidence" value="ECO:0007669"/>
    <property type="project" value="UniProtKB-KW"/>
</dbReference>
<dbReference type="PANTHER" id="PTHR32294">
    <property type="entry name" value="DNA POLYMERASE III SUBUNIT ALPHA"/>
    <property type="match status" value="1"/>
</dbReference>
<dbReference type="InterPro" id="IPR041931">
    <property type="entry name" value="DNA_pol3_alpha_thumb_dom"/>
</dbReference>
<dbReference type="SUPFAM" id="SSF89550">
    <property type="entry name" value="PHP domain-like"/>
    <property type="match status" value="1"/>
</dbReference>
<dbReference type="InterPro" id="IPR016195">
    <property type="entry name" value="Pol/histidinol_Pase-like"/>
</dbReference>
<dbReference type="Proteomes" id="UP000176952">
    <property type="component" value="Unassembled WGS sequence"/>
</dbReference>
<name>A0A1G2AY90_9BACT</name>
<dbReference type="EMBL" id="MHKD01000042">
    <property type="protein sequence ID" value="OGY81665.1"/>
    <property type="molecule type" value="Genomic_DNA"/>
</dbReference>
<keyword evidence="6" id="KW-0235">DNA replication</keyword>
<feature type="domain" description="Polymerase/histidinol phosphatase N-terminal" evidence="9">
    <location>
        <begin position="6"/>
        <end position="73"/>
    </location>
</feature>
<dbReference type="NCBIfam" id="NF005298">
    <property type="entry name" value="PRK06826.1"/>
    <property type="match status" value="1"/>
</dbReference>
<gene>
    <name evidence="10" type="ORF">A3F54_01220</name>
</gene>
<dbReference type="NCBIfam" id="NF004226">
    <property type="entry name" value="PRK05673.1"/>
    <property type="match status" value="1"/>
</dbReference>
<evidence type="ECO:0000256" key="8">
    <source>
        <dbReference type="ARBA" id="ARBA00049244"/>
    </source>
</evidence>
<dbReference type="InterPro" id="IPR011708">
    <property type="entry name" value="DNA_pol3_alpha_NTPase_dom"/>
</dbReference>
<protein>
    <recommendedName>
        <fullName evidence="3">DNA polymerase III subunit alpha</fullName>
        <ecNumber evidence="2">2.7.7.7</ecNumber>
    </recommendedName>
</protein>
<evidence type="ECO:0000259" key="9">
    <source>
        <dbReference type="SMART" id="SM00481"/>
    </source>
</evidence>
<keyword evidence="4" id="KW-0808">Transferase</keyword>
<dbReference type="STRING" id="1798542.A3F54_01220"/>
<dbReference type="Pfam" id="PF07733">
    <property type="entry name" value="DNA_pol3_alpha"/>
    <property type="match status" value="1"/>
</dbReference>
<dbReference type="Pfam" id="PF14579">
    <property type="entry name" value="HHH_6"/>
    <property type="match status" value="1"/>
</dbReference>